<evidence type="ECO:0000256" key="1">
    <source>
        <dbReference type="SAM" id="MobiDB-lite"/>
    </source>
</evidence>
<feature type="domain" description="Peptidase metallopeptidase" evidence="3">
    <location>
        <begin position="218"/>
        <end position="373"/>
    </location>
</feature>
<gene>
    <name evidence="4" type="ORF">ONT23_08215</name>
</gene>
<name>A0AAW5UNZ9_9BACT</name>
<dbReference type="GO" id="GO:0006508">
    <property type="term" value="P:proteolysis"/>
    <property type="evidence" value="ECO:0007669"/>
    <property type="project" value="InterPro"/>
</dbReference>
<protein>
    <submittedName>
        <fullName evidence="4">M43 family zinc metalloprotease</fullName>
    </submittedName>
</protein>
<dbReference type="InterPro" id="IPR001506">
    <property type="entry name" value="Peptidase_M12A"/>
</dbReference>
<dbReference type="Proteomes" id="UP001209168">
    <property type="component" value="Unassembled WGS sequence"/>
</dbReference>
<dbReference type="EMBL" id="JAPDVH010000001">
    <property type="protein sequence ID" value="MCW4155527.1"/>
    <property type="molecule type" value="Genomic_DNA"/>
</dbReference>
<dbReference type="GO" id="GO:0008270">
    <property type="term" value="F:zinc ion binding"/>
    <property type="evidence" value="ECO:0007669"/>
    <property type="project" value="InterPro"/>
</dbReference>
<evidence type="ECO:0000256" key="2">
    <source>
        <dbReference type="SAM" id="SignalP"/>
    </source>
</evidence>
<organism evidence="4 5">
    <name type="scientific">Segatella copri</name>
    <dbReference type="NCBI Taxonomy" id="165179"/>
    <lineage>
        <taxon>Bacteria</taxon>
        <taxon>Pseudomonadati</taxon>
        <taxon>Bacteroidota</taxon>
        <taxon>Bacteroidia</taxon>
        <taxon>Bacteroidales</taxon>
        <taxon>Prevotellaceae</taxon>
        <taxon>Segatella</taxon>
    </lineage>
</organism>
<feature type="signal peptide" evidence="2">
    <location>
        <begin position="1"/>
        <end position="27"/>
    </location>
</feature>
<dbReference type="PROSITE" id="PS51257">
    <property type="entry name" value="PROKAR_LIPOPROTEIN"/>
    <property type="match status" value="1"/>
</dbReference>
<dbReference type="RefSeq" id="WP_264900803.1">
    <property type="nucleotide sequence ID" value="NZ_JAPDVH010000001.1"/>
</dbReference>
<keyword evidence="4" id="KW-0482">Metalloprotease</keyword>
<comment type="caution">
    <text evidence="4">The sequence shown here is derived from an EMBL/GenBank/DDBJ whole genome shotgun (WGS) entry which is preliminary data.</text>
</comment>
<dbReference type="SUPFAM" id="SSF55486">
    <property type="entry name" value="Metalloproteases ('zincins'), catalytic domain"/>
    <property type="match status" value="1"/>
</dbReference>
<sequence>MNKKYNLWSFIAIVIAMLSFTTFTSCKDDEDIDENGWIKIYPESENYDKFSVTNISGEIKFNKDINKYEFIPDNSKDIREQDLVWGDCGGQRMIVVITNKEKDFKEKIGKVIISGTVQFQYKKIPNNDNVFGVSDFYYSLNITSINIESLSNHTRSTNEKIKYICGTIEPDSPTWIQSRATNSTISYDEYKFNIYVHIVRSSKGEGFSSSVASTLLDNLNKYYAGSNISFSLLGNDFINDDKYNLMSYYDTRKKNANGLFTINSHSNAIDIYIISNGQNLSFEKNGITYILNGKAADIPATALLLRNNCYNTNTLAHEVGHCLGLFHTHHGTDQNEGGSPELVNGSNSATAGDFITDTPADPNQWDGLGNYTGKDLTDANGDRYNPDPYNLMSYSGHYFQNKITPKQCERIYNSIATNRILQLACKTSSTNIIGPDIIKESATYSINVSDEYDVTWNITIETFTSKTASTITYLTASGKSFVLKNPNVNATSQRYTIIANIKNKKGVTFKESKTAYHVIPSATTGTFKWSSELSGYPSYNKMGFLDPGRAGSYNNVSVYQNGDLYFYYTDVCGVNTYNNSYFNFVLNDNYSNFTKYTGGYHAYKCSRNAGTGSYTAILQVMAGSYSKLIPLNMQILQHPNPNGYDEEPKDSLEIIKVKKISKYIKRI</sequence>
<dbReference type="Pfam" id="PF01400">
    <property type="entry name" value="Astacin"/>
    <property type="match status" value="1"/>
</dbReference>
<feature type="chain" id="PRO_5044014754" evidence="2">
    <location>
        <begin position="28"/>
        <end position="667"/>
    </location>
</feature>
<evidence type="ECO:0000259" key="3">
    <source>
        <dbReference type="SMART" id="SM00235"/>
    </source>
</evidence>
<dbReference type="SMART" id="SM00235">
    <property type="entry name" value="ZnMc"/>
    <property type="match status" value="1"/>
</dbReference>
<keyword evidence="2" id="KW-0732">Signal</keyword>
<evidence type="ECO:0000313" key="5">
    <source>
        <dbReference type="Proteomes" id="UP001209168"/>
    </source>
</evidence>
<dbReference type="InterPro" id="IPR024079">
    <property type="entry name" value="MetalloPept_cat_dom_sf"/>
</dbReference>
<reference evidence="4" key="1">
    <citation type="submission" date="2022-11" db="EMBL/GenBank/DDBJ databases">
        <title>Genomic repertoires linked with pathogenic potency of arthritogenic Prevotella copri isolated from the gut of rheumatoid arthritis patients.</title>
        <authorList>
            <person name="Nii T."/>
            <person name="Maeda Y."/>
            <person name="Motooka D."/>
            <person name="Naito M."/>
            <person name="Matsumoto Y."/>
            <person name="Ogawa T."/>
            <person name="Oguro-Igashira E."/>
            <person name="Kishikawa T."/>
            <person name="Yamashita M."/>
            <person name="Koizumi S."/>
            <person name="Kurakawa T."/>
            <person name="Okumura R."/>
            <person name="Kayama H."/>
            <person name="Murakami M."/>
            <person name="Sakaguchi T."/>
            <person name="Das B."/>
            <person name="Nakamura S."/>
            <person name="Okada Y."/>
            <person name="Kumanogoh A."/>
            <person name="Takeda K."/>
        </authorList>
    </citation>
    <scope>NUCLEOTIDE SEQUENCE</scope>
    <source>
        <strain evidence="4">H012_8</strain>
    </source>
</reference>
<evidence type="ECO:0000313" key="4">
    <source>
        <dbReference type="EMBL" id="MCW4155527.1"/>
    </source>
</evidence>
<dbReference type="InterPro" id="IPR006026">
    <property type="entry name" value="Peptidase_Metallo"/>
</dbReference>
<accession>A0AAW5UNZ9</accession>
<keyword evidence="4" id="KW-0378">Hydrolase</keyword>
<dbReference type="Gene3D" id="3.40.390.10">
    <property type="entry name" value="Collagenase (Catalytic Domain)"/>
    <property type="match status" value="1"/>
</dbReference>
<proteinExistence type="predicted"/>
<keyword evidence="4" id="KW-0645">Protease</keyword>
<dbReference type="AlphaFoldDB" id="A0AAW5UNZ9"/>
<dbReference type="GO" id="GO:0008237">
    <property type="term" value="F:metallopeptidase activity"/>
    <property type="evidence" value="ECO:0007669"/>
    <property type="project" value="UniProtKB-KW"/>
</dbReference>
<feature type="region of interest" description="Disordered" evidence="1">
    <location>
        <begin position="333"/>
        <end position="382"/>
    </location>
</feature>